<sequence length="231" mass="26266">MIKPFPNSRPYGRSLVQRVKKRRIQVSSRHWLTRHINDPYVHQAKLEGWRARSAYKLLQINEKHHIIKHARRIVDLGAAPGSWSQISAKLSGSSNDDVRVAAIDILEMEPIPGVKIFKNDFLDLENWEFIFEAIGGAPDLVISDMASPVTGHQKTDHLRTMHLCEEAMYFTLKVLNEGGDFLVKTFQGGTECNILNTLKKNFRQVIHVKPAASRPESVEMFLLAKGFKGKK</sequence>
<dbReference type="InterPro" id="IPR029063">
    <property type="entry name" value="SAM-dependent_MTases_sf"/>
</dbReference>
<feature type="active site" description="Proton acceptor" evidence="11 12">
    <location>
        <position position="184"/>
    </location>
</feature>
<evidence type="ECO:0000256" key="8">
    <source>
        <dbReference type="ARBA" id="ARBA00041995"/>
    </source>
</evidence>
<evidence type="ECO:0000256" key="4">
    <source>
        <dbReference type="ARBA" id="ARBA00022691"/>
    </source>
</evidence>
<dbReference type="RefSeq" id="WP_015273475.1">
    <property type="nucleotide sequence ID" value="NC_019907.1"/>
</dbReference>
<evidence type="ECO:0000256" key="7">
    <source>
        <dbReference type="ARBA" id="ARBA00041129"/>
    </source>
</evidence>
<reference evidence="14 15" key="1">
    <citation type="journal article" date="2012" name="Stand. Genomic Sci.">
        <title>Complete genome sequence of Liberibacter crescens BT-1.</title>
        <authorList>
            <person name="Leonard M.T."/>
            <person name="Fagen J.R."/>
            <person name="Davis-Richardson A.G."/>
            <person name="Davis M.J."/>
            <person name="Triplett E.W."/>
        </authorList>
    </citation>
    <scope>NUCLEOTIDE SEQUENCE [LARGE SCALE GENOMIC DNA]</scope>
    <source>
        <strain evidence="14 15">BT-1</strain>
    </source>
</reference>
<dbReference type="HOGENOM" id="CLU_009422_4_0_5"/>
<dbReference type="Gene3D" id="3.40.50.150">
    <property type="entry name" value="Vaccinia Virus protein VP39"/>
    <property type="match status" value="1"/>
</dbReference>
<evidence type="ECO:0000256" key="1">
    <source>
        <dbReference type="ARBA" id="ARBA00022552"/>
    </source>
</evidence>
<comment type="subcellular location">
    <subcellularLocation>
        <location evidence="11">Cytoplasm</location>
    </subcellularLocation>
</comment>
<keyword evidence="2 11" id="KW-0489">Methyltransferase</keyword>
<keyword evidence="11" id="KW-0963">Cytoplasm</keyword>
<dbReference type="AlphaFoldDB" id="L0EW39"/>
<feature type="binding site" evidence="11">
    <location>
        <position position="104"/>
    </location>
    <ligand>
        <name>S-adenosyl-L-methionine</name>
        <dbReference type="ChEBI" id="CHEBI:59789"/>
    </ligand>
</feature>
<evidence type="ECO:0000256" key="10">
    <source>
        <dbReference type="ARBA" id="ARBA00048970"/>
    </source>
</evidence>
<dbReference type="InterPro" id="IPR002877">
    <property type="entry name" value="RNA_MeTrfase_FtsJ_dom"/>
</dbReference>
<keyword evidence="14" id="KW-0131">Cell cycle</keyword>
<evidence type="ECO:0000313" key="15">
    <source>
        <dbReference type="Proteomes" id="UP000010799"/>
    </source>
</evidence>
<dbReference type="Pfam" id="PF01728">
    <property type="entry name" value="FtsJ"/>
    <property type="match status" value="1"/>
</dbReference>
<protein>
    <recommendedName>
        <fullName evidence="7 11">Ribosomal RNA large subunit methyltransferase E</fullName>
        <ecNumber evidence="6 11">2.1.1.166</ecNumber>
    </recommendedName>
    <alternativeName>
        <fullName evidence="9 11">23S rRNA Um2552 methyltransferase</fullName>
    </alternativeName>
    <alternativeName>
        <fullName evidence="8 11">rRNA (uridine-2'-O-)-methyltransferase</fullName>
    </alternativeName>
</protein>
<evidence type="ECO:0000256" key="6">
    <source>
        <dbReference type="ARBA" id="ARBA00038861"/>
    </source>
</evidence>
<comment type="similarity">
    <text evidence="11">Belongs to the class I-like SAM-binding methyltransferase superfamily. RNA methyltransferase RlmE family.</text>
</comment>
<dbReference type="SUPFAM" id="SSF53335">
    <property type="entry name" value="S-adenosyl-L-methionine-dependent methyltransferases"/>
    <property type="match status" value="1"/>
</dbReference>
<dbReference type="PANTHER" id="PTHR10920">
    <property type="entry name" value="RIBOSOMAL RNA METHYLTRANSFERASE"/>
    <property type="match status" value="1"/>
</dbReference>
<evidence type="ECO:0000259" key="13">
    <source>
        <dbReference type="Pfam" id="PF01728"/>
    </source>
</evidence>
<dbReference type="GO" id="GO:0051301">
    <property type="term" value="P:cell division"/>
    <property type="evidence" value="ECO:0007669"/>
    <property type="project" value="UniProtKB-KW"/>
</dbReference>
<dbReference type="GO" id="GO:0005737">
    <property type="term" value="C:cytoplasm"/>
    <property type="evidence" value="ECO:0007669"/>
    <property type="project" value="UniProtKB-SubCell"/>
</dbReference>
<dbReference type="PIRSF" id="PIRSF005461">
    <property type="entry name" value="23S_rRNA_mtase"/>
    <property type="match status" value="1"/>
</dbReference>
<feature type="binding site" evidence="11">
    <location>
        <position position="144"/>
    </location>
    <ligand>
        <name>S-adenosyl-L-methionine</name>
        <dbReference type="ChEBI" id="CHEBI:59789"/>
    </ligand>
</feature>
<evidence type="ECO:0000256" key="12">
    <source>
        <dbReference type="PIRSR" id="PIRSR005461-1"/>
    </source>
</evidence>
<dbReference type="eggNOG" id="COG0293">
    <property type="taxonomic scope" value="Bacteria"/>
</dbReference>
<gene>
    <name evidence="11" type="primary">rlmE</name>
    <name evidence="11" type="synonym">ftsJ</name>
    <name evidence="11" type="synonym">rrmJ</name>
    <name evidence="14" type="ordered locus">B488_10580</name>
</gene>
<organism evidence="14 15">
    <name type="scientific">Liberibacter crescens (strain BT-1)</name>
    <dbReference type="NCBI Taxonomy" id="1215343"/>
    <lineage>
        <taxon>Bacteria</taxon>
        <taxon>Pseudomonadati</taxon>
        <taxon>Pseudomonadota</taxon>
        <taxon>Alphaproteobacteria</taxon>
        <taxon>Hyphomicrobiales</taxon>
        <taxon>Rhizobiaceae</taxon>
        <taxon>Liberibacter</taxon>
    </lineage>
</organism>
<evidence type="ECO:0000256" key="2">
    <source>
        <dbReference type="ARBA" id="ARBA00022603"/>
    </source>
</evidence>
<keyword evidence="4 11" id="KW-0949">S-adenosyl-L-methionine</keyword>
<proteinExistence type="inferred from homology"/>
<keyword evidence="1 11" id="KW-0698">rRNA processing</keyword>
<dbReference type="Proteomes" id="UP000010799">
    <property type="component" value="Chromosome"/>
</dbReference>
<evidence type="ECO:0000256" key="11">
    <source>
        <dbReference type="HAMAP-Rule" id="MF_01547"/>
    </source>
</evidence>
<keyword evidence="15" id="KW-1185">Reference proteome</keyword>
<dbReference type="InterPro" id="IPR050082">
    <property type="entry name" value="RNA_methyltr_RlmE"/>
</dbReference>
<accession>L0EW39</accession>
<evidence type="ECO:0000256" key="3">
    <source>
        <dbReference type="ARBA" id="ARBA00022679"/>
    </source>
</evidence>
<evidence type="ECO:0000313" key="14">
    <source>
        <dbReference type="EMBL" id="AGA65050.1"/>
    </source>
</evidence>
<feature type="domain" description="Ribosomal RNA methyltransferase FtsJ" evidence="13">
    <location>
        <begin position="49"/>
        <end position="227"/>
    </location>
</feature>
<keyword evidence="14" id="KW-0132">Cell division</keyword>
<dbReference type="PATRIC" id="fig|1215343.11.peg.1087"/>
<comment type="function">
    <text evidence="5 11">Specifically methylates the uridine in position 2552 of 23S rRNA at the 2'-O position of the ribose in the fully assembled 50S ribosomal subunit.</text>
</comment>
<comment type="catalytic activity">
    <reaction evidence="10 11">
        <text>uridine(2552) in 23S rRNA + S-adenosyl-L-methionine = 2'-O-methyluridine(2552) in 23S rRNA + S-adenosyl-L-homocysteine + H(+)</text>
        <dbReference type="Rhea" id="RHEA:42720"/>
        <dbReference type="Rhea" id="RHEA-COMP:10202"/>
        <dbReference type="Rhea" id="RHEA-COMP:10203"/>
        <dbReference type="ChEBI" id="CHEBI:15378"/>
        <dbReference type="ChEBI" id="CHEBI:57856"/>
        <dbReference type="ChEBI" id="CHEBI:59789"/>
        <dbReference type="ChEBI" id="CHEBI:65315"/>
        <dbReference type="ChEBI" id="CHEBI:74478"/>
        <dbReference type="EC" id="2.1.1.166"/>
    </reaction>
</comment>
<dbReference type="HAMAP" id="MF_01547">
    <property type="entry name" value="RNA_methyltr_E"/>
    <property type="match status" value="1"/>
</dbReference>
<feature type="binding site" evidence="11">
    <location>
        <position position="83"/>
    </location>
    <ligand>
        <name>S-adenosyl-L-methionine</name>
        <dbReference type="ChEBI" id="CHEBI:59789"/>
    </ligand>
</feature>
<keyword evidence="3 11" id="KW-0808">Transferase</keyword>
<dbReference type="PANTHER" id="PTHR10920:SF18">
    <property type="entry name" value="RRNA METHYLTRANSFERASE 2, MITOCHONDRIAL"/>
    <property type="match status" value="1"/>
</dbReference>
<dbReference type="STRING" id="1215343.B488_10580"/>
<name>L0EW39_LIBCB</name>
<dbReference type="EMBL" id="CP003789">
    <property type="protein sequence ID" value="AGA65050.1"/>
    <property type="molecule type" value="Genomic_DNA"/>
</dbReference>
<evidence type="ECO:0000256" key="5">
    <source>
        <dbReference type="ARBA" id="ARBA00037569"/>
    </source>
</evidence>
<feature type="binding site" evidence="11">
    <location>
        <position position="81"/>
    </location>
    <ligand>
        <name>S-adenosyl-L-methionine</name>
        <dbReference type="ChEBI" id="CHEBI:59789"/>
    </ligand>
</feature>
<dbReference type="KEGG" id="lcc:B488_10580"/>
<dbReference type="GO" id="GO:0008650">
    <property type="term" value="F:rRNA (uridine-2'-O-)-methyltransferase activity"/>
    <property type="evidence" value="ECO:0007669"/>
    <property type="project" value="UniProtKB-UniRule"/>
</dbReference>
<evidence type="ECO:0000256" key="9">
    <source>
        <dbReference type="ARBA" id="ARBA00042745"/>
    </source>
</evidence>
<dbReference type="InterPro" id="IPR015507">
    <property type="entry name" value="rRNA-MeTfrase_E"/>
</dbReference>
<feature type="binding site" evidence="11">
    <location>
        <position position="120"/>
    </location>
    <ligand>
        <name>S-adenosyl-L-methionine</name>
        <dbReference type="ChEBI" id="CHEBI:59789"/>
    </ligand>
</feature>
<dbReference type="EC" id="2.1.1.166" evidence="6 11"/>